<keyword evidence="1" id="KW-1133">Transmembrane helix</keyword>
<comment type="caution">
    <text evidence="2">The sequence shown here is derived from an EMBL/GenBank/DDBJ whole genome shotgun (WGS) entry which is preliminary data.</text>
</comment>
<name>A0ABD5QG26_9EURY</name>
<feature type="transmembrane region" description="Helical" evidence="1">
    <location>
        <begin position="117"/>
        <end position="135"/>
    </location>
</feature>
<sequence>MGSFSSRRVAAGCGIAAPVLVLSAILLSTALADPFTWSGHALSDLGRPGTATFPLFNGGLVLGGVVGAPFVGRLWAEAWTPLERAGVVCYGLAIAGMALVGVFFLEHTDWYLGRSLHGPVALAFFAGAPVANLLLGAGAVRAGERRWGAVTVGVGLAHLLLWGGWLLAIDVGLLESGAWFGLVEFLAAVLFGGWTAVAAVRLLDRS</sequence>
<evidence type="ECO:0000313" key="2">
    <source>
        <dbReference type="EMBL" id="MFC4988741.1"/>
    </source>
</evidence>
<dbReference type="InterPro" id="IPR009339">
    <property type="entry name" value="DUF998"/>
</dbReference>
<dbReference type="PANTHER" id="PTHR42241:SF2">
    <property type="entry name" value="HYPOTHETICAL MEMBRANE PROTEIN, CONSERVED, DUF998 FAMILY"/>
    <property type="match status" value="1"/>
</dbReference>
<organism evidence="2 3">
    <name type="scientific">Saliphagus infecundisoli</name>
    <dbReference type="NCBI Taxonomy" id="1849069"/>
    <lineage>
        <taxon>Archaea</taxon>
        <taxon>Methanobacteriati</taxon>
        <taxon>Methanobacteriota</taxon>
        <taxon>Stenosarchaea group</taxon>
        <taxon>Halobacteria</taxon>
        <taxon>Halobacteriales</taxon>
        <taxon>Natrialbaceae</taxon>
        <taxon>Saliphagus</taxon>
    </lineage>
</organism>
<keyword evidence="3" id="KW-1185">Reference proteome</keyword>
<feature type="transmembrane region" description="Helical" evidence="1">
    <location>
        <begin position="56"/>
        <end position="75"/>
    </location>
</feature>
<protein>
    <submittedName>
        <fullName evidence="2">DUF998 domain-containing protein</fullName>
    </submittedName>
</protein>
<reference evidence="2 3" key="1">
    <citation type="journal article" date="2019" name="Int. J. Syst. Evol. Microbiol.">
        <title>The Global Catalogue of Microorganisms (GCM) 10K type strain sequencing project: providing services to taxonomists for standard genome sequencing and annotation.</title>
        <authorList>
            <consortium name="The Broad Institute Genomics Platform"/>
            <consortium name="The Broad Institute Genome Sequencing Center for Infectious Disease"/>
            <person name="Wu L."/>
            <person name="Ma J."/>
        </authorList>
    </citation>
    <scope>NUCLEOTIDE SEQUENCE [LARGE SCALE GENOMIC DNA]</scope>
    <source>
        <strain evidence="2 3">CGMCC 1.15824</strain>
    </source>
</reference>
<dbReference type="Pfam" id="PF06197">
    <property type="entry name" value="DUF998"/>
    <property type="match status" value="1"/>
</dbReference>
<accession>A0ABD5QG26</accession>
<keyword evidence="1" id="KW-0472">Membrane</keyword>
<evidence type="ECO:0000313" key="3">
    <source>
        <dbReference type="Proteomes" id="UP001595925"/>
    </source>
</evidence>
<evidence type="ECO:0000256" key="1">
    <source>
        <dbReference type="SAM" id="Phobius"/>
    </source>
</evidence>
<proteinExistence type="predicted"/>
<gene>
    <name evidence="2" type="ORF">ACFPFO_13405</name>
</gene>
<dbReference type="RefSeq" id="WP_224827463.1">
    <property type="nucleotide sequence ID" value="NZ_JAIVEF010000001.1"/>
</dbReference>
<dbReference type="Proteomes" id="UP001595925">
    <property type="component" value="Unassembled WGS sequence"/>
</dbReference>
<feature type="transmembrane region" description="Helical" evidence="1">
    <location>
        <begin position="147"/>
        <end position="167"/>
    </location>
</feature>
<feature type="transmembrane region" description="Helical" evidence="1">
    <location>
        <begin position="87"/>
        <end position="105"/>
    </location>
</feature>
<dbReference type="AlphaFoldDB" id="A0ABD5QG26"/>
<keyword evidence="1" id="KW-0812">Transmembrane</keyword>
<dbReference type="PANTHER" id="PTHR42241">
    <property type="entry name" value="HYPOTHETICAL MEMBRANE PROTEIN, CONSERVED, DUF998 FAMILY"/>
    <property type="match status" value="1"/>
</dbReference>
<dbReference type="EMBL" id="JBHSJG010000036">
    <property type="protein sequence ID" value="MFC4988741.1"/>
    <property type="molecule type" value="Genomic_DNA"/>
</dbReference>
<feature type="transmembrane region" description="Helical" evidence="1">
    <location>
        <begin position="179"/>
        <end position="203"/>
    </location>
</feature>